<accession>A0A4D6NQL4</accession>
<reference evidence="1 2" key="1">
    <citation type="submission" date="2019-04" db="EMBL/GenBank/DDBJ databases">
        <title>An improved genome assembly and genetic linkage map for asparagus bean, Vigna unguiculata ssp. sesquipedialis.</title>
        <authorList>
            <person name="Xia Q."/>
            <person name="Zhang R."/>
            <person name="Dong Y."/>
        </authorList>
    </citation>
    <scope>NUCLEOTIDE SEQUENCE [LARGE SCALE GENOMIC DNA]</scope>
    <source>
        <tissue evidence="1">Leaf</tissue>
    </source>
</reference>
<proteinExistence type="predicted"/>
<name>A0A4D6NQL4_VIGUN</name>
<protein>
    <submittedName>
        <fullName evidence="1">Uncharacterized protein</fullName>
    </submittedName>
</protein>
<gene>
    <name evidence="1" type="ORF">DEO72_LG11g1568</name>
</gene>
<dbReference type="Proteomes" id="UP000501690">
    <property type="component" value="Linkage Group LG11"/>
</dbReference>
<dbReference type="AlphaFoldDB" id="A0A4D6NQL4"/>
<keyword evidence="2" id="KW-1185">Reference proteome</keyword>
<evidence type="ECO:0000313" key="2">
    <source>
        <dbReference type="Proteomes" id="UP000501690"/>
    </source>
</evidence>
<evidence type="ECO:0000313" key="1">
    <source>
        <dbReference type="EMBL" id="QCE14565.1"/>
    </source>
</evidence>
<sequence>MAVLVNDLVATMETVLQQMHGFCSMDASFCKRVKIFISGGRDEAPGCAHGNATSFCSCCNGMGAILAFPAGCPFLRHGGSGEVDGGGRFGLWF</sequence>
<dbReference type="EMBL" id="CP039355">
    <property type="protein sequence ID" value="QCE14565.1"/>
    <property type="molecule type" value="Genomic_DNA"/>
</dbReference>
<organism evidence="1 2">
    <name type="scientific">Vigna unguiculata</name>
    <name type="common">Cowpea</name>
    <dbReference type="NCBI Taxonomy" id="3917"/>
    <lineage>
        <taxon>Eukaryota</taxon>
        <taxon>Viridiplantae</taxon>
        <taxon>Streptophyta</taxon>
        <taxon>Embryophyta</taxon>
        <taxon>Tracheophyta</taxon>
        <taxon>Spermatophyta</taxon>
        <taxon>Magnoliopsida</taxon>
        <taxon>eudicotyledons</taxon>
        <taxon>Gunneridae</taxon>
        <taxon>Pentapetalae</taxon>
        <taxon>rosids</taxon>
        <taxon>fabids</taxon>
        <taxon>Fabales</taxon>
        <taxon>Fabaceae</taxon>
        <taxon>Papilionoideae</taxon>
        <taxon>50 kb inversion clade</taxon>
        <taxon>NPAAA clade</taxon>
        <taxon>indigoferoid/millettioid clade</taxon>
        <taxon>Phaseoleae</taxon>
        <taxon>Vigna</taxon>
    </lineage>
</organism>